<protein>
    <submittedName>
        <fullName evidence="2">Uncharacterized protein</fullName>
    </submittedName>
</protein>
<feature type="region of interest" description="Disordered" evidence="1">
    <location>
        <begin position="126"/>
        <end position="160"/>
    </location>
</feature>
<evidence type="ECO:0000313" key="2">
    <source>
        <dbReference type="EMBL" id="MDI1489775.1"/>
    </source>
</evidence>
<organism evidence="2 3">
    <name type="scientific">Ramalina farinacea</name>
    <dbReference type="NCBI Taxonomy" id="258253"/>
    <lineage>
        <taxon>Eukaryota</taxon>
        <taxon>Fungi</taxon>
        <taxon>Dikarya</taxon>
        <taxon>Ascomycota</taxon>
        <taxon>Pezizomycotina</taxon>
        <taxon>Lecanoromycetes</taxon>
        <taxon>OSLEUM clade</taxon>
        <taxon>Lecanoromycetidae</taxon>
        <taxon>Lecanorales</taxon>
        <taxon>Lecanorineae</taxon>
        <taxon>Ramalinaceae</taxon>
        <taxon>Ramalina</taxon>
    </lineage>
</organism>
<gene>
    <name evidence="2" type="ORF">OHK93_000973</name>
</gene>
<dbReference type="EMBL" id="JAPUFD010000010">
    <property type="protein sequence ID" value="MDI1489775.1"/>
    <property type="molecule type" value="Genomic_DNA"/>
</dbReference>
<comment type="caution">
    <text evidence="2">The sequence shown here is derived from an EMBL/GenBank/DDBJ whole genome shotgun (WGS) entry which is preliminary data.</text>
</comment>
<sequence>MVCEADRDAQLLAEQEDFSDLGVDDQSNATSDEWFADEDLQEAVPDWLDVTQITQPPSNEVYPQDDEYDADYDQLVALAESSLPSSQVSGNVINSDLPNTIDIDHPMIDAQAPCTASSTMKSEFSQNFEPSTMTPGPKAPPGKSHAPSHNSQMKPPPRPLAADEFRFNSAGVPLPFVRRPFPKEALLEDSPIQGLQNHAVLRTVFRVGEAINAASSSKKSRGVIVELYARVIRSSRLDFKQYFLFADLFTDKPPYLGGTYGIWKGVKLWEEDAGVFLGDGNEGKLCRVVGTIKTKGSESPRLNVLSIWECTYEDVRLAKGIACS</sequence>
<evidence type="ECO:0000313" key="3">
    <source>
        <dbReference type="Proteomes" id="UP001161017"/>
    </source>
</evidence>
<name>A0AA43QNM1_9LECA</name>
<accession>A0AA43QNM1</accession>
<dbReference type="AlphaFoldDB" id="A0AA43QNM1"/>
<keyword evidence="3" id="KW-1185">Reference proteome</keyword>
<proteinExistence type="predicted"/>
<reference evidence="2" key="1">
    <citation type="journal article" date="2023" name="Genome Biol. Evol.">
        <title>First Whole Genome Sequence and Flow Cytometry Genome Size Data for the Lichen-Forming Fungus Ramalina farinacea (Ascomycota).</title>
        <authorList>
            <person name="Llewellyn T."/>
            <person name="Mian S."/>
            <person name="Hill R."/>
            <person name="Leitch I.J."/>
            <person name="Gaya E."/>
        </authorList>
    </citation>
    <scope>NUCLEOTIDE SEQUENCE</scope>
    <source>
        <strain evidence="2">LIQ254RAFAR</strain>
    </source>
</reference>
<evidence type="ECO:0000256" key="1">
    <source>
        <dbReference type="SAM" id="MobiDB-lite"/>
    </source>
</evidence>
<dbReference type="Proteomes" id="UP001161017">
    <property type="component" value="Unassembled WGS sequence"/>
</dbReference>